<evidence type="ECO:0000313" key="2">
    <source>
        <dbReference type="Proteomes" id="UP000268093"/>
    </source>
</evidence>
<proteinExistence type="predicted"/>
<dbReference type="InterPro" id="IPR011990">
    <property type="entry name" value="TPR-like_helical_dom_sf"/>
</dbReference>
<accession>A0A433AEX5</accession>
<reference evidence="1 2" key="1">
    <citation type="journal article" date="2018" name="New Phytol.">
        <title>Phylogenomics of Endogonaceae and evolution of mycorrhizas within Mucoromycota.</title>
        <authorList>
            <person name="Chang Y."/>
            <person name="Desiro A."/>
            <person name="Na H."/>
            <person name="Sandor L."/>
            <person name="Lipzen A."/>
            <person name="Clum A."/>
            <person name="Barry K."/>
            <person name="Grigoriev I.V."/>
            <person name="Martin F.M."/>
            <person name="Stajich J.E."/>
            <person name="Smith M.E."/>
            <person name="Bonito G."/>
            <person name="Spatafora J.W."/>
        </authorList>
    </citation>
    <scope>NUCLEOTIDE SEQUENCE [LARGE SCALE GENOMIC DNA]</scope>
    <source>
        <strain evidence="1 2">GMNB39</strain>
    </source>
</reference>
<keyword evidence="2" id="KW-1185">Reference proteome</keyword>
<evidence type="ECO:0000313" key="1">
    <source>
        <dbReference type="EMBL" id="RUP01170.1"/>
    </source>
</evidence>
<sequence>MAPRLFQYAHTEEIEAAQTRLETKYKLENNPDVLFGRAEAAFTQCRFQECYEDNPFDFVSENLKRSLQFQDLEIRPVQSPLSRNPPRVPLRAWFKK</sequence>
<dbReference type="Proteomes" id="UP000268093">
    <property type="component" value="Unassembled WGS sequence"/>
</dbReference>
<dbReference type="Gene3D" id="1.25.40.10">
    <property type="entry name" value="Tetratricopeptide repeat domain"/>
    <property type="match status" value="1"/>
</dbReference>
<dbReference type="EMBL" id="RBNI01017603">
    <property type="protein sequence ID" value="RUP01170.1"/>
    <property type="molecule type" value="Genomic_DNA"/>
</dbReference>
<dbReference type="AlphaFoldDB" id="A0A433AEX5"/>
<organism evidence="1 2">
    <name type="scientific">Jimgerdemannia flammicorona</name>
    <dbReference type="NCBI Taxonomy" id="994334"/>
    <lineage>
        <taxon>Eukaryota</taxon>
        <taxon>Fungi</taxon>
        <taxon>Fungi incertae sedis</taxon>
        <taxon>Mucoromycota</taxon>
        <taxon>Mucoromycotina</taxon>
        <taxon>Endogonomycetes</taxon>
        <taxon>Endogonales</taxon>
        <taxon>Endogonaceae</taxon>
        <taxon>Jimgerdemannia</taxon>
    </lineage>
</organism>
<comment type="caution">
    <text evidence="1">The sequence shown here is derived from an EMBL/GenBank/DDBJ whole genome shotgun (WGS) entry which is preliminary data.</text>
</comment>
<protein>
    <submittedName>
        <fullName evidence="1">Uncharacterized protein</fullName>
    </submittedName>
</protein>
<name>A0A433AEX5_9FUNG</name>
<gene>
    <name evidence="1" type="ORF">BC936DRAFT_140688</name>
</gene>